<dbReference type="InterPro" id="IPR019734">
    <property type="entry name" value="TPR_rpt"/>
</dbReference>
<feature type="chain" id="PRO_5040999385" description="Tetratricopeptide repeat protein" evidence="2">
    <location>
        <begin position="24"/>
        <end position="203"/>
    </location>
</feature>
<feature type="region of interest" description="Disordered" evidence="1">
    <location>
        <begin position="28"/>
        <end position="50"/>
    </location>
</feature>
<dbReference type="PROSITE" id="PS51257">
    <property type="entry name" value="PROKAR_LIPOPROTEIN"/>
    <property type="match status" value="1"/>
</dbReference>
<evidence type="ECO:0000313" key="4">
    <source>
        <dbReference type="Proteomes" id="UP001150830"/>
    </source>
</evidence>
<dbReference type="Pfam" id="PF14559">
    <property type="entry name" value="TPR_19"/>
    <property type="match status" value="1"/>
</dbReference>
<dbReference type="Proteomes" id="UP001150830">
    <property type="component" value="Unassembled WGS sequence"/>
</dbReference>
<dbReference type="Gene3D" id="1.25.40.10">
    <property type="entry name" value="Tetratricopeptide repeat domain"/>
    <property type="match status" value="1"/>
</dbReference>
<feature type="signal peptide" evidence="2">
    <location>
        <begin position="1"/>
        <end position="23"/>
    </location>
</feature>
<organism evidence="3 4">
    <name type="scientific">Parathalassolituus penaei</name>
    <dbReference type="NCBI Taxonomy" id="2997323"/>
    <lineage>
        <taxon>Bacteria</taxon>
        <taxon>Pseudomonadati</taxon>
        <taxon>Pseudomonadota</taxon>
        <taxon>Gammaproteobacteria</taxon>
        <taxon>Oceanospirillales</taxon>
        <taxon>Oceanospirillaceae</taxon>
        <taxon>Parathalassolituus</taxon>
    </lineage>
</organism>
<dbReference type="InterPro" id="IPR011990">
    <property type="entry name" value="TPR-like_helical_dom_sf"/>
</dbReference>
<dbReference type="RefSeq" id="WP_283173284.1">
    <property type="nucleotide sequence ID" value="NZ_JAPNOA010000020.1"/>
</dbReference>
<evidence type="ECO:0008006" key="5">
    <source>
        <dbReference type="Google" id="ProtNLM"/>
    </source>
</evidence>
<reference evidence="3" key="1">
    <citation type="submission" date="2022-11" db="EMBL/GenBank/DDBJ databases">
        <title>Parathalassolutuus dongxingensis gen. nov., sp. nov., a novel member of family Oceanospirillaceae isolated from a coastal shrimp pond in Guangxi, China.</title>
        <authorList>
            <person name="Chen H."/>
        </authorList>
    </citation>
    <scope>NUCLEOTIDE SEQUENCE</scope>
    <source>
        <strain evidence="3">G-43</strain>
    </source>
</reference>
<dbReference type="AlphaFoldDB" id="A0A9X3ECI5"/>
<dbReference type="SMART" id="SM00028">
    <property type="entry name" value="TPR"/>
    <property type="match status" value="2"/>
</dbReference>
<keyword evidence="2" id="KW-0732">Signal</keyword>
<protein>
    <recommendedName>
        <fullName evidence="5">Tetratricopeptide repeat protein</fullName>
    </recommendedName>
</protein>
<dbReference type="SUPFAM" id="SSF48452">
    <property type="entry name" value="TPR-like"/>
    <property type="match status" value="1"/>
</dbReference>
<dbReference type="EMBL" id="JAPNOA010000020">
    <property type="protein sequence ID" value="MCY0965069.1"/>
    <property type="molecule type" value="Genomic_DNA"/>
</dbReference>
<evidence type="ECO:0000313" key="3">
    <source>
        <dbReference type="EMBL" id="MCY0965069.1"/>
    </source>
</evidence>
<keyword evidence="4" id="KW-1185">Reference proteome</keyword>
<accession>A0A9X3ECI5</accession>
<sequence length="203" mass="22430">MNRLTVTGAMLALALLVTGCAPAAVRTSSDSMVTRPSLPSPKPPLANDSYSRVDNTAQAVPATVVEPVQLEAPEVLPEWNDALLVSLDQGNHHPAIQSLLQKAEQSRQQQNWSATLTWLDQARQIQPRNADVLYRQGWVLAQTERYSEAEQLLQRARMFSTDNSLTARILLLRSDCLQHLGRDSEADSVRREAARLDPSLLIG</sequence>
<name>A0A9X3ECI5_9GAMM</name>
<evidence type="ECO:0000256" key="1">
    <source>
        <dbReference type="SAM" id="MobiDB-lite"/>
    </source>
</evidence>
<evidence type="ECO:0000256" key="2">
    <source>
        <dbReference type="SAM" id="SignalP"/>
    </source>
</evidence>
<gene>
    <name evidence="3" type="ORF">OUO13_07710</name>
</gene>
<proteinExistence type="predicted"/>
<comment type="caution">
    <text evidence="3">The sequence shown here is derived from an EMBL/GenBank/DDBJ whole genome shotgun (WGS) entry which is preliminary data.</text>
</comment>